<evidence type="ECO:0000313" key="1">
    <source>
        <dbReference type="EMBL" id="RNA06779.1"/>
    </source>
</evidence>
<proteinExistence type="predicted"/>
<organism evidence="1 2">
    <name type="scientific">Brachionus plicatilis</name>
    <name type="common">Marine rotifer</name>
    <name type="synonym">Brachionus muelleri</name>
    <dbReference type="NCBI Taxonomy" id="10195"/>
    <lineage>
        <taxon>Eukaryota</taxon>
        <taxon>Metazoa</taxon>
        <taxon>Spiralia</taxon>
        <taxon>Gnathifera</taxon>
        <taxon>Rotifera</taxon>
        <taxon>Eurotatoria</taxon>
        <taxon>Monogononta</taxon>
        <taxon>Pseudotrocha</taxon>
        <taxon>Ploima</taxon>
        <taxon>Brachionidae</taxon>
        <taxon>Brachionus</taxon>
    </lineage>
</organism>
<protein>
    <submittedName>
        <fullName evidence="1">Uncharacterized protein</fullName>
    </submittedName>
</protein>
<evidence type="ECO:0000313" key="2">
    <source>
        <dbReference type="Proteomes" id="UP000276133"/>
    </source>
</evidence>
<dbReference type="EMBL" id="REGN01007284">
    <property type="protein sequence ID" value="RNA06779.1"/>
    <property type="molecule type" value="Genomic_DNA"/>
</dbReference>
<name>A0A3M7Q6A8_BRAPC</name>
<sequence length="68" mass="7740">MISSVSDLATKWNIDAPSVTTINVISDSIRLYVGNLILNHFKTTLNELLKFNETHFLEPVITFSKLKF</sequence>
<keyword evidence="2" id="KW-1185">Reference proteome</keyword>
<gene>
    <name evidence="1" type="ORF">BpHYR1_034365</name>
</gene>
<reference evidence="1 2" key="1">
    <citation type="journal article" date="2018" name="Sci. Rep.">
        <title>Genomic signatures of local adaptation to the degree of environmental predictability in rotifers.</title>
        <authorList>
            <person name="Franch-Gras L."/>
            <person name="Hahn C."/>
            <person name="Garcia-Roger E.M."/>
            <person name="Carmona M.J."/>
            <person name="Serra M."/>
            <person name="Gomez A."/>
        </authorList>
    </citation>
    <scope>NUCLEOTIDE SEQUENCE [LARGE SCALE GENOMIC DNA]</scope>
    <source>
        <strain evidence="1">HYR1</strain>
    </source>
</reference>
<comment type="caution">
    <text evidence="1">The sequence shown here is derived from an EMBL/GenBank/DDBJ whole genome shotgun (WGS) entry which is preliminary data.</text>
</comment>
<dbReference type="Proteomes" id="UP000276133">
    <property type="component" value="Unassembled WGS sequence"/>
</dbReference>
<accession>A0A3M7Q6A8</accession>
<dbReference type="AlphaFoldDB" id="A0A3M7Q6A8"/>